<comment type="caution">
    <text evidence="3">The sequence shown here is derived from an EMBL/GenBank/DDBJ whole genome shotgun (WGS) entry which is preliminary data.</text>
</comment>
<dbReference type="RefSeq" id="WP_034354807.1">
    <property type="nucleotide sequence ID" value="NZ_JRPR02000001.1"/>
</dbReference>
<dbReference type="SUPFAM" id="SSF56563">
    <property type="entry name" value="Major capsid protein gp5"/>
    <property type="match status" value="1"/>
</dbReference>
<protein>
    <submittedName>
        <fullName evidence="3">Phage major capsid protein</fullName>
    </submittedName>
</protein>
<comment type="subcellular location">
    <subcellularLocation>
        <location evidence="1">Virion</location>
    </subcellularLocation>
</comment>
<evidence type="ECO:0000256" key="1">
    <source>
        <dbReference type="ARBA" id="ARBA00004328"/>
    </source>
</evidence>
<feature type="domain" description="Phage capsid-like C-terminal" evidence="2">
    <location>
        <begin position="300"/>
        <end position="555"/>
    </location>
</feature>
<dbReference type="InterPro" id="IPR054612">
    <property type="entry name" value="Phage_capsid-like_C"/>
</dbReference>
<dbReference type="STRING" id="1677920.LS71_05530"/>
<proteinExistence type="predicted"/>
<dbReference type="OrthoDB" id="5354218at2"/>
<organism evidence="3 4">
    <name type="scientific">Helicobacter jaachi</name>
    <dbReference type="NCBI Taxonomy" id="1677920"/>
    <lineage>
        <taxon>Bacteria</taxon>
        <taxon>Pseudomonadati</taxon>
        <taxon>Campylobacterota</taxon>
        <taxon>Epsilonproteobacteria</taxon>
        <taxon>Campylobacterales</taxon>
        <taxon>Helicobacteraceae</taxon>
        <taxon>Helicobacter</taxon>
    </lineage>
</organism>
<sequence length="556" mass="62257">MNLKNFSIDLHKKAINESDYTISFVALSEKPLIRRTGVLGDFYISIDTRNVIFNAKTFYLDHNVSFANAIGNIIEVKREGGDIKVKVQFHKDIEESKNAFIKYKKGLSNSVSVGFGETHIEELEPFNDCPHYFIKSGEVVELSAVWQGADPNAIIKEFAQQHTQGVFMPTQEQNITHAQGSQAQDTQESARIIELALACKQYEKGLSAIAQNMSYFEFSKSLLQEGSFTQNSMSKEPKERQLCFSLSNYAHNVASGDNAREIELQSGVNGYVIDNAFLNRFEATKSIDTTSTGFIPEYYREDKFIEQVFAQSSILSLCDKLTGLNGTLRIPRDTSDVKAYWVKEGEKTTTSKLSADSITLSPRTLKAKILITRQMLNMSPFALESFIIERLKLAIRLKLEEDLLYGGGSGDSDPITGIFNTSGVQSIENYFTDTNYKKTLEFGGKLSAANYSIADTHFATNSKGMVHLQATHYDADSDKYLLNERATYLAGYKYFMNNLIKDNHAIFGDFKNALVGTWGNLQVQALKDDEGDLVFTGFYDIGIELKRPNGFVIAKS</sequence>
<accession>A0A4U8TCV4</accession>
<evidence type="ECO:0000313" key="4">
    <source>
        <dbReference type="Proteomes" id="UP000029733"/>
    </source>
</evidence>
<dbReference type="Proteomes" id="UP000029733">
    <property type="component" value="Unassembled WGS sequence"/>
</dbReference>
<evidence type="ECO:0000259" key="2">
    <source>
        <dbReference type="Pfam" id="PF05065"/>
    </source>
</evidence>
<dbReference type="InterPro" id="IPR024455">
    <property type="entry name" value="Phage_capsid"/>
</dbReference>
<evidence type="ECO:0000313" key="3">
    <source>
        <dbReference type="EMBL" id="TLD97663.1"/>
    </source>
</evidence>
<gene>
    <name evidence="3" type="ORF">LS71_002680</name>
</gene>
<dbReference type="EMBL" id="JRPR02000001">
    <property type="protein sequence ID" value="TLD97663.1"/>
    <property type="molecule type" value="Genomic_DNA"/>
</dbReference>
<dbReference type="Gene3D" id="3.30.2400.10">
    <property type="entry name" value="Major capsid protein gp5"/>
    <property type="match status" value="1"/>
</dbReference>
<name>A0A4U8TCV4_9HELI</name>
<reference evidence="3 4" key="1">
    <citation type="journal article" date="2014" name="Genome Announc.">
        <title>Draft genome sequences of eight enterohepatic helicobacter species isolated from both laboratory and wild rodents.</title>
        <authorList>
            <person name="Sheh A."/>
            <person name="Shen Z."/>
            <person name="Fox J.G."/>
        </authorList>
    </citation>
    <scope>NUCLEOTIDE SEQUENCE [LARGE SCALE GENOMIC DNA]</scope>
    <source>
        <strain evidence="3 4">MIT 09-6949</strain>
    </source>
</reference>
<keyword evidence="4" id="KW-1185">Reference proteome</keyword>
<dbReference type="AlphaFoldDB" id="A0A4U8TCV4"/>
<dbReference type="Pfam" id="PF05065">
    <property type="entry name" value="Phage_capsid"/>
    <property type="match status" value="1"/>
</dbReference>
<dbReference type="NCBIfam" id="TIGR01554">
    <property type="entry name" value="major_cap_HK97"/>
    <property type="match status" value="1"/>
</dbReference>